<reference evidence="4" key="1">
    <citation type="submission" date="2022-11" db="UniProtKB">
        <authorList>
            <consortium name="WormBaseParasite"/>
        </authorList>
    </citation>
    <scope>IDENTIFICATION</scope>
</reference>
<evidence type="ECO:0000256" key="1">
    <source>
        <dbReference type="SAM" id="MobiDB-lite"/>
    </source>
</evidence>
<feature type="transmembrane region" description="Helical" evidence="2">
    <location>
        <begin position="301"/>
        <end position="319"/>
    </location>
</feature>
<dbReference type="SUPFAM" id="SSF53649">
    <property type="entry name" value="Alkaline phosphatase-like"/>
    <property type="match status" value="1"/>
</dbReference>
<keyword evidence="2" id="KW-0472">Membrane</keyword>
<dbReference type="GO" id="GO:0016787">
    <property type="term" value="F:hydrolase activity"/>
    <property type="evidence" value="ECO:0007669"/>
    <property type="project" value="UniProtKB-ARBA"/>
</dbReference>
<dbReference type="Pfam" id="PF01663">
    <property type="entry name" value="Phosphodiest"/>
    <property type="match status" value="1"/>
</dbReference>
<feature type="compositionally biased region" description="Polar residues" evidence="1">
    <location>
        <begin position="172"/>
        <end position="183"/>
    </location>
</feature>
<keyword evidence="3" id="KW-1185">Reference proteome</keyword>
<evidence type="ECO:0000256" key="2">
    <source>
        <dbReference type="SAM" id="Phobius"/>
    </source>
</evidence>
<dbReference type="AlphaFoldDB" id="A0A915KXX4"/>
<dbReference type="InterPro" id="IPR002591">
    <property type="entry name" value="Phosphodiest/P_Trfase"/>
</dbReference>
<dbReference type="InterPro" id="IPR017850">
    <property type="entry name" value="Alkaline_phosphatase_core_sf"/>
</dbReference>
<accession>A0A915KXX4</accession>
<dbReference type="PANTHER" id="PTHR10151:SF120">
    <property type="entry name" value="BIS(5'-ADENOSYL)-TRIPHOSPHATASE"/>
    <property type="match status" value="1"/>
</dbReference>
<keyword evidence="2" id="KW-1133">Transmembrane helix</keyword>
<dbReference type="Gene3D" id="3.30.1360.180">
    <property type="match status" value="1"/>
</dbReference>
<evidence type="ECO:0000313" key="3">
    <source>
        <dbReference type="Proteomes" id="UP000887565"/>
    </source>
</evidence>
<keyword evidence="2" id="KW-0812">Transmembrane</keyword>
<feature type="region of interest" description="Disordered" evidence="1">
    <location>
        <begin position="164"/>
        <end position="183"/>
    </location>
</feature>
<evidence type="ECO:0000313" key="4">
    <source>
        <dbReference type="WBParaSite" id="nRc.2.0.1.t42346-RA"/>
    </source>
</evidence>
<dbReference type="PANTHER" id="PTHR10151">
    <property type="entry name" value="ECTONUCLEOTIDE PYROPHOSPHATASE/PHOSPHODIESTERASE"/>
    <property type="match status" value="1"/>
</dbReference>
<dbReference type="Proteomes" id="UP000887565">
    <property type="component" value="Unplaced"/>
</dbReference>
<proteinExistence type="predicted"/>
<dbReference type="WBParaSite" id="nRc.2.0.1.t42346-RA">
    <property type="protein sequence ID" value="nRc.2.0.1.t42346-RA"/>
    <property type="gene ID" value="nRc.2.0.1.g42346"/>
</dbReference>
<name>A0A915KXX4_ROMCU</name>
<dbReference type="Gene3D" id="3.40.720.10">
    <property type="entry name" value="Alkaline Phosphatase, subunit A"/>
    <property type="match status" value="1"/>
</dbReference>
<sequence>MAHMTCGAFGSLVKAHMKRAQLATPPKKYPALGAYLLWRFHTAGLLNKMNIIFTADHGMASVPILNVVNMDDYLNRSMYTVYGGTPNWNVQPAEGKEEEVYETLKHRVPHLNVYNKTDIPVDFHYKNNKRIMDLQLVADLHWWITYNFSSLTLKAANDSENREGSIRGMKRFQNSSSKNYTTGEHGYNNSLPVMHPYFIGYGPAFKKSFNITQFVNIDLYVLMCYILNIKPSPNNGSFERVRSILSDEGLKWPKTFESSAKFQTFFDQMLRKSGLNGSKSGFVVEYEFHSINFKTNVHYDVLIMFVLLFAYLIYMAVLVRSIEPPIPNAKEQYGHKKLIEEDVSAFYAKTI</sequence>
<protein>
    <submittedName>
        <fullName evidence="4">Ectonucleotide pyrophosphatase/phosphodiesterase family member 5</fullName>
    </submittedName>
</protein>
<organism evidence="3 4">
    <name type="scientific">Romanomermis culicivorax</name>
    <name type="common">Nematode worm</name>
    <dbReference type="NCBI Taxonomy" id="13658"/>
    <lineage>
        <taxon>Eukaryota</taxon>
        <taxon>Metazoa</taxon>
        <taxon>Ecdysozoa</taxon>
        <taxon>Nematoda</taxon>
        <taxon>Enoplea</taxon>
        <taxon>Dorylaimia</taxon>
        <taxon>Mermithida</taxon>
        <taxon>Mermithoidea</taxon>
        <taxon>Mermithidae</taxon>
        <taxon>Romanomermis</taxon>
    </lineage>
</organism>